<dbReference type="Pfam" id="PF12836">
    <property type="entry name" value="HHH_3"/>
    <property type="match status" value="3"/>
</dbReference>
<proteinExistence type="predicted"/>
<reference evidence="2 3" key="1">
    <citation type="submission" date="2020-01" db="EMBL/GenBank/DDBJ databases">
        <authorList>
            <person name="Kim M.K."/>
        </authorList>
    </citation>
    <scope>NUCLEOTIDE SEQUENCE [LARGE SCALE GENOMIC DNA]</scope>
    <source>
        <strain evidence="2 3">172606-1</strain>
    </source>
</reference>
<keyword evidence="1" id="KW-0472">Membrane</keyword>
<evidence type="ECO:0000313" key="3">
    <source>
        <dbReference type="Proteomes" id="UP000480178"/>
    </source>
</evidence>
<feature type="transmembrane region" description="Helical" evidence="1">
    <location>
        <begin position="21"/>
        <end position="42"/>
    </location>
</feature>
<sequence>MKKVNYWIRNVFGFDQRQTKGFRTITLLMLLLLALPFLYSLFLSQPASGITRDKVMLDSVMALLEKQSVSPVAVNTPIPPISKGVLLFDFNPNEIDATQWQSLGLPKYIAERIIKYRDKGGKFKTKKDVLKIYGFPPALYEQLYSHILLPDTLVYERKYEKEEKPVLAEKSKPAPFTKKEEKILSFNINKADTAELSQVRGIGPALSKRIIKYRDLLGGFINTAQIGEVYGLDSTVVKELLKYGYLEDNIPFRKLNVNTATVQELDAHPYITPKIAQIIVAYRQQHGKFASSENLYNIRVLDKTTLNKLLPYLSFE</sequence>
<protein>
    <submittedName>
        <fullName evidence="2">Helix-hairpin-helix domain-containing protein</fullName>
    </submittedName>
</protein>
<dbReference type="Proteomes" id="UP000480178">
    <property type="component" value="Chromosome"/>
</dbReference>
<evidence type="ECO:0000256" key="1">
    <source>
        <dbReference type="SAM" id="Phobius"/>
    </source>
</evidence>
<keyword evidence="3" id="KW-1185">Reference proteome</keyword>
<dbReference type="EMBL" id="CP048222">
    <property type="protein sequence ID" value="QHT66889.1"/>
    <property type="molecule type" value="Genomic_DNA"/>
</dbReference>
<dbReference type="InterPro" id="IPR051675">
    <property type="entry name" value="Endo/Exo/Phosphatase_dom_1"/>
</dbReference>
<name>A0A6C0GG55_9BACT</name>
<dbReference type="KEGG" id="rhoz:GXP67_09580"/>
<dbReference type="AlphaFoldDB" id="A0A6C0GG55"/>
<dbReference type="InterPro" id="IPR010994">
    <property type="entry name" value="RuvA_2-like"/>
</dbReference>
<gene>
    <name evidence="2" type="ORF">GXP67_09580</name>
</gene>
<dbReference type="Gene3D" id="1.10.150.310">
    <property type="entry name" value="Tex RuvX-like domain-like"/>
    <property type="match status" value="1"/>
</dbReference>
<keyword evidence="1" id="KW-1133">Transmembrane helix</keyword>
<dbReference type="GO" id="GO:0015628">
    <property type="term" value="P:protein secretion by the type II secretion system"/>
    <property type="evidence" value="ECO:0007669"/>
    <property type="project" value="TreeGrafter"/>
</dbReference>
<evidence type="ECO:0000313" key="2">
    <source>
        <dbReference type="EMBL" id="QHT66889.1"/>
    </source>
</evidence>
<dbReference type="PANTHER" id="PTHR21180">
    <property type="entry name" value="ENDONUCLEASE/EXONUCLEASE/PHOSPHATASE FAMILY DOMAIN-CONTAINING PROTEIN 1"/>
    <property type="match status" value="1"/>
</dbReference>
<dbReference type="SUPFAM" id="SSF47781">
    <property type="entry name" value="RuvA domain 2-like"/>
    <property type="match status" value="3"/>
</dbReference>
<keyword evidence="1" id="KW-0812">Transmembrane</keyword>
<accession>A0A6C0GG55</accession>
<dbReference type="PANTHER" id="PTHR21180:SF32">
    <property type="entry name" value="ENDONUCLEASE_EXONUCLEASE_PHOSPHATASE FAMILY DOMAIN-CONTAINING PROTEIN 1"/>
    <property type="match status" value="1"/>
</dbReference>
<dbReference type="RefSeq" id="WP_162442941.1">
    <property type="nucleotide sequence ID" value="NZ_CP048222.1"/>
</dbReference>
<dbReference type="Gene3D" id="1.10.150.280">
    <property type="entry name" value="AF1531-like domain"/>
    <property type="match status" value="2"/>
</dbReference>
<organism evidence="2 3">
    <name type="scientific">Rhodocytophaga rosea</name>
    <dbReference type="NCBI Taxonomy" id="2704465"/>
    <lineage>
        <taxon>Bacteria</taxon>
        <taxon>Pseudomonadati</taxon>
        <taxon>Bacteroidota</taxon>
        <taxon>Cytophagia</taxon>
        <taxon>Cytophagales</taxon>
        <taxon>Rhodocytophagaceae</taxon>
        <taxon>Rhodocytophaga</taxon>
    </lineage>
</organism>
<dbReference type="GO" id="GO:0015627">
    <property type="term" value="C:type II protein secretion system complex"/>
    <property type="evidence" value="ECO:0007669"/>
    <property type="project" value="TreeGrafter"/>
</dbReference>